<organism evidence="2 3">
    <name type="scientific">Pannus brasiliensis CCIBt3594</name>
    <dbReference type="NCBI Taxonomy" id="1427578"/>
    <lineage>
        <taxon>Bacteria</taxon>
        <taxon>Bacillati</taxon>
        <taxon>Cyanobacteriota</taxon>
        <taxon>Cyanophyceae</taxon>
        <taxon>Oscillatoriophycideae</taxon>
        <taxon>Chroococcales</taxon>
        <taxon>Microcystaceae</taxon>
        <taxon>Pannus</taxon>
    </lineage>
</organism>
<feature type="transmembrane region" description="Helical" evidence="1">
    <location>
        <begin position="20"/>
        <end position="45"/>
    </location>
</feature>
<evidence type="ECO:0000313" key="3">
    <source>
        <dbReference type="Proteomes" id="UP001328733"/>
    </source>
</evidence>
<feature type="transmembrane region" description="Helical" evidence="1">
    <location>
        <begin position="66"/>
        <end position="94"/>
    </location>
</feature>
<dbReference type="InterPro" id="IPR021434">
    <property type="entry name" value="DUF3082"/>
</dbReference>
<dbReference type="AlphaFoldDB" id="A0AAW9QZL2"/>
<gene>
    <name evidence="2" type="ORF">V0288_22860</name>
</gene>
<evidence type="ECO:0000256" key="1">
    <source>
        <dbReference type="SAM" id="Phobius"/>
    </source>
</evidence>
<accession>A0AAW9QZL2</accession>
<dbReference type="Pfam" id="PF11282">
    <property type="entry name" value="DUF3082"/>
    <property type="match status" value="1"/>
</dbReference>
<reference evidence="2 3" key="1">
    <citation type="submission" date="2024-01" db="EMBL/GenBank/DDBJ databases">
        <title>Genomic insights into the taxonomy and metabolism of the cyanobacterium Pannus brasiliensis CCIBt3594.</title>
        <authorList>
            <person name="Machado M."/>
            <person name="Botero N.B."/>
            <person name="Andreote A.P.D."/>
            <person name="Feitosa A.M.T."/>
            <person name="Popin R."/>
            <person name="Sivonen K."/>
            <person name="Fiore M.F."/>
        </authorList>
    </citation>
    <scope>NUCLEOTIDE SEQUENCE [LARGE SCALE GENOMIC DNA]</scope>
    <source>
        <strain evidence="2 3">CCIBt3594</strain>
    </source>
</reference>
<comment type="caution">
    <text evidence="2">The sequence shown here is derived from an EMBL/GenBank/DDBJ whole genome shotgun (WGS) entry which is preliminary data.</text>
</comment>
<dbReference type="RefSeq" id="WP_332867457.1">
    <property type="nucleotide sequence ID" value="NZ_JBAFSM010000068.1"/>
</dbReference>
<dbReference type="PANTHER" id="PTHR35733">
    <property type="entry name" value="OS02G0307800 PROTEIN"/>
    <property type="match status" value="1"/>
</dbReference>
<keyword evidence="3" id="KW-1185">Reference proteome</keyword>
<proteinExistence type="predicted"/>
<protein>
    <submittedName>
        <fullName evidence="2">DUF3082 domain-containing protein</fullName>
    </submittedName>
</protein>
<keyword evidence="1" id="KW-0812">Transmembrane</keyword>
<evidence type="ECO:0000313" key="2">
    <source>
        <dbReference type="EMBL" id="MEG3439987.1"/>
    </source>
</evidence>
<dbReference type="PANTHER" id="PTHR35733:SF1">
    <property type="entry name" value="OS02G0307800 PROTEIN"/>
    <property type="match status" value="1"/>
</dbReference>
<dbReference type="Proteomes" id="UP001328733">
    <property type="component" value="Unassembled WGS sequence"/>
</dbReference>
<keyword evidence="1" id="KW-0472">Membrane</keyword>
<name>A0AAW9QZL2_9CHRO</name>
<sequence>MTSKTPAPEDAKKVTPARCLVGASISAGLGTAAYYMTAAIGHSFYSKPLTAHSQIALRIGSLVRTLVMGIASLGTFIFAFVTVGLILLAIQLLFTKEEKIS</sequence>
<dbReference type="EMBL" id="JBAFSM010000068">
    <property type="protein sequence ID" value="MEG3439987.1"/>
    <property type="molecule type" value="Genomic_DNA"/>
</dbReference>
<keyword evidence="1" id="KW-1133">Transmembrane helix</keyword>